<protein>
    <submittedName>
        <fullName evidence="2">Uncharacterized protein</fullName>
    </submittedName>
</protein>
<sequence>MNDSYAKQKIVIDTDVVTTLGAIGLLGGLVFAKMISFSVITLELTVETHVIKNIFWQGYYLGRTKKQRPGYSPHPGNVYSPHPGTAHSLHPGYHTYYHPHPGHHPYSAYEDYPFYYGRRGRRQRAAAQRLLTISY</sequence>
<accession>A0AAN9ABJ3</accession>
<reference evidence="2 3" key="1">
    <citation type="submission" date="2023-11" db="EMBL/GenBank/DDBJ databases">
        <title>Halocaridina rubra genome assembly.</title>
        <authorList>
            <person name="Smith C."/>
        </authorList>
    </citation>
    <scope>NUCLEOTIDE SEQUENCE [LARGE SCALE GENOMIC DNA]</scope>
    <source>
        <strain evidence="2">EP-1</strain>
        <tissue evidence="2">Whole</tissue>
    </source>
</reference>
<name>A0AAN9ABJ3_HALRR</name>
<dbReference type="AlphaFoldDB" id="A0AAN9ABJ3"/>
<keyword evidence="3" id="KW-1185">Reference proteome</keyword>
<organism evidence="2 3">
    <name type="scientific">Halocaridina rubra</name>
    <name type="common">Hawaiian red shrimp</name>
    <dbReference type="NCBI Taxonomy" id="373956"/>
    <lineage>
        <taxon>Eukaryota</taxon>
        <taxon>Metazoa</taxon>
        <taxon>Ecdysozoa</taxon>
        <taxon>Arthropoda</taxon>
        <taxon>Crustacea</taxon>
        <taxon>Multicrustacea</taxon>
        <taxon>Malacostraca</taxon>
        <taxon>Eumalacostraca</taxon>
        <taxon>Eucarida</taxon>
        <taxon>Decapoda</taxon>
        <taxon>Pleocyemata</taxon>
        <taxon>Caridea</taxon>
        <taxon>Atyoidea</taxon>
        <taxon>Atyidae</taxon>
        <taxon>Halocaridina</taxon>
    </lineage>
</organism>
<proteinExistence type="predicted"/>
<evidence type="ECO:0000256" key="1">
    <source>
        <dbReference type="SAM" id="Phobius"/>
    </source>
</evidence>
<evidence type="ECO:0000313" key="3">
    <source>
        <dbReference type="Proteomes" id="UP001381693"/>
    </source>
</evidence>
<feature type="transmembrane region" description="Helical" evidence="1">
    <location>
        <begin position="20"/>
        <end position="42"/>
    </location>
</feature>
<keyword evidence="1" id="KW-0472">Membrane</keyword>
<evidence type="ECO:0000313" key="2">
    <source>
        <dbReference type="EMBL" id="KAK7077827.1"/>
    </source>
</evidence>
<gene>
    <name evidence="2" type="ORF">SK128_018008</name>
</gene>
<keyword evidence="1" id="KW-0812">Transmembrane</keyword>
<dbReference type="EMBL" id="JAXCGZ010008219">
    <property type="protein sequence ID" value="KAK7077827.1"/>
    <property type="molecule type" value="Genomic_DNA"/>
</dbReference>
<comment type="caution">
    <text evidence="2">The sequence shown here is derived from an EMBL/GenBank/DDBJ whole genome shotgun (WGS) entry which is preliminary data.</text>
</comment>
<dbReference type="Proteomes" id="UP001381693">
    <property type="component" value="Unassembled WGS sequence"/>
</dbReference>
<keyword evidence="1" id="KW-1133">Transmembrane helix</keyword>